<evidence type="ECO:0000256" key="2">
    <source>
        <dbReference type="SAM" id="Phobius"/>
    </source>
</evidence>
<keyword evidence="2" id="KW-0812">Transmembrane</keyword>
<feature type="transmembrane region" description="Helical" evidence="2">
    <location>
        <begin position="58"/>
        <end position="80"/>
    </location>
</feature>
<gene>
    <name evidence="4" type="ORF">NLJ89_g3507</name>
</gene>
<evidence type="ECO:0000313" key="5">
    <source>
        <dbReference type="Proteomes" id="UP001148786"/>
    </source>
</evidence>
<evidence type="ECO:0000259" key="3">
    <source>
        <dbReference type="Pfam" id="PF20151"/>
    </source>
</evidence>
<evidence type="ECO:0000256" key="1">
    <source>
        <dbReference type="SAM" id="Coils"/>
    </source>
</evidence>
<reference evidence="4" key="1">
    <citation type="submission" date="2022-07" db="EMBL/GenBank/DDBJ databases">
        <title>Genome Sequence of Agrocybe chaxingu.</title>
        <authorList>
            <person name="Buettner E."/>
        </authorList>
    </citation>
    <scope>NUCLEOTIDE SEQUENCE</scope>
    <source>
        <strain evidence="4">MP-N11</strain>
    </source>
</reference>
<keyword evidence="5" id="KW-1185">Reference proteome</keyword>
<feature type="transmembrane region" description="Helical" evidence="2">
    <location>
        <begin position="121"/>
        <end position="142"/>
    </location>
</feature>
<dbReference type="OrthoDB" id="3267855at2759"/>
<feature type="coiled-coil region" evidence="1">
    <location>
        <begin position="276"/>
        <end position="310"/>
    </location>
</feature>
<accession>A0A9W8K4Q3</accession>
<proteinExistence type="predicted"/>
<dbReference type="Pfam" id="PF20151">
    <property type="entry name" value="DUF6533"/>
    <property type="match status" value="1"/>
</dbReference>
<feature type="transmembrane region" description="Helical" evidence="2">
    <location>
        <begin position="170"/>
        <end position="188"/>
    </location>
</feature>
<protein>
    <recommendedName>
        <fullName evidence="3">DUF6533 domain-containing protein</fullName>
    </recommendedName>
</protein>
<evidence type="ECO:0000313" key="4">
    <source>
        <dbReference type="EMBL" id="KAJ3512458.1"/>
    </source>
</evidence>
<comment type="caution">
    <text evidence="4">The sequence shown here is derived from an EMBL/GenBank/DDBJ whole genome shotgun (WGS) entry which is preliminary data.</text>
</comment>
<keyword evidence="2" id="KW-1133">Transmembrane helix</keyword>
<organism evidence="4 5">
    <name type="scientific">Agrocybe chaxingu</name>
    <dbReference type="NCBI Taxonomy" id="84603"/>
    <lineage>
        <taxon>Eukaryota</taxon>
        <taxon>Fungi</taxon>
        <taxon>Dikarya</taxon>
        <taxon>Basidiomycota</taxon>
        <taxon>Agaricomycotina</taxon>
        <taxon>Agaricomycetes</taxon>
        <taxon>Agaricomycetidae</taxon>
        <taxon>Agaricales</taxon>
        <taxon>Agaricineae</taxon>
        <taxon>Strophariaceae</taxon>
        <taxon>Agrocybe</taxon>
    </lineage>
</organism>
<dbReference type="Proteomes" id="UP001148786">
    <property type="component" value="Unassembled WGS sequence"/>
</dbReference>
<sequence length="312" mass="35394">MSTASAKSVRILRFSIQYASVTLLYYDYALTWTREVQYVWLKKFTISTALYIACRNKWILALFGSLGLAIIALAALGVPYVSCTTAKGSPPYVLLSAPAFLLRWCSLNFQRYIPFKGDPPWRNVLVVLTVVYESLSAILTTWKSLMGMKVNGTWRLNQQGLTYRVLEQGLLYFVFVSAFSIASLILQFRAPAGSFLQRLLNALTLPYAFLSSTSTSTPSCSPDYSPATAAGQPTNTSAHELLKTIVQDVMFDFQRETKAEMMGLHLDLLRMGRGWKNELRVLMDEYVGDLRELREENQRLRVDNERLRRGVY</sequence>
<keyword evidence="1" id="KW-0175">Coiled coil</keyword>
<dbReference type="InterPro" id="IPR045340">
    <property type="entry name" value="DUF6533"/>
</dbReference>
<dbReference type="EMBL" id="JANKHO010000256">
    <property type="protein sequence ID" value="KAJ3512458.1"/>
    <property type="molecule type" value="Genomic_DNA"/>
</dbReference>
<name>A0A9W8K4Q3_9AGAR</name>
<feature type="domain" description="DUF6533" evidence="3">
    <location>
        <begin position="17"/>
        <end position="55"/>
    </location>
</feature>
<dbReference type="AlphaFoldDB" id="A0A9W8K4Q3"/>
<keyword evidence="2" id="KW-0472">Membrane</keyword>